<keyword evidence="2" id="KW-0812">Transmembrane</keyword>
<keyword evidence="2" id="KW-1133">Transmembrane helix</keyword>
<reference evidence="3" key="1">
    <citation type="submission" date="2022-03" db="EMBL/GenBank/DDBJ databases">
        <authorList>
            <person name="Martin C."/>
        </authorList>
    </citation>
    <scope>NUCLEOTIDE SEQUENCE</scope>
</reference>
<accession>A0A8J1TTQ6</accession>
<feature type="transmembrane region" description="Helical" evidence="2">
    <location>
        <begin position="108"/>
        <end position="129"/>
    </location>
</feature>
<evidence type="ECO:0000256" key="1">
    <source>
        <dbReference type="SAM" id="MobiDB-lite"/>
    </source>
</evidence>
<name>A0A8J1TTQ6_OWEFU</name>
<keyword evidence="2" id="KW-0472">Membrane</keyword>
<evidence type="ECO:0000313" key="3">
    <source>
        <dbReference type="EMBL" id="CAH1790153.1"/>
    </source>
</evidence>
<organism evidence="3 4">
    <name type="scientific">Owenia fusiformis</name>
    <name type="common">Polychaete worm</name>
    <dbReference type="NCBI Taxonomy" id="6347"/>
    <lineage>
        <taxon>Eukaryota</taxon>
        <taxon>Metazoa</taxon>
        <taxon>Spiralia</taxon>
        <taxon>Lophotrochozoa</taxon>
        <taxon>Annelida</taxon>
        <taxon>Polychaeta</taxon>
        <taxon>Sedentaria</taxon>
        <taxon>Canalipalpata</taxon>
        <taxon>Sabellida</taxon>
        <taxon>Oweniida</taxon>
        <taxon>Oweniidae</taxon>
        <taxon>Owenia</taxon>
    </lineage>
</organism>
<feature type="compositionally biased region" description="Basic and acidic residues" evidence="1">
    <location>
        <begin position="18"/>
        <end position="31"/>
    </location>
</feature>
<feature type="region of interest" description="Disordered" evidence="1">
    <location>
        <begin position="218"/>
        <end position="239"/>
    </location>
</feature>
<sequence length="239" mass="27024">MSSQKYVAMEDEEGVWEDDGRGTKQGGKVDETATLSESNIIKNDPPRDTRVRHVKQSSSSIPIIRRRNNILARNLSLVEIFGGIMLLVMFATRWTLLRDSYLCTWYTGLWGGLFLVFTGVVGCITNYILRRGYFIAWMILSLILALQCATIFTLHTFEIFLELNRNTDMGDAGLKATSKVIWNCVMVVLSFLLMIVSIITTGLSMKVVFGCESQQNRRHEEEPTVEDGDIQLMSQHQGS</sequence>
<dbReference type="Proteomes" id="UP000749559">
    <property type="component" value="Unassembled WGS sequence"/>
</dbReference>
<evidence type="ECO:0000313" key="4">
    <source>
        <dbReference type="Proteomes" id="UP000749559"/>
    </source>
</evidence>
<feature type="region of interest" description="Disordered" evidence="1">
    <location>
        <begin position="1"/>
        <end position="48"/>
    </location>
</feature>
<dbReference type="EMBL" id="CAIIXF020000007">
    <property type="protein sequence ID" value="CAH1790153.1"/>
    <property type="molecule type" value="Genomic_DNA"/>
</dbReference>
<keyword evidence="4" id="KW-1185">Reference proteome</keyword>
<feature type="transmembrane region" description="Helical" evidence="2">
    <location>
        <begin position="180"/>
        <end position="209"/>
    </location>
</feature>
<gene>
    <name evidence="3" type="ORF">OFUS_LOCUS15401</name>
</gene>
<feature type="transmembrane region" description="Helical" evidence="2">
    <location>
        <begin position="136"/>
        <end position="160"/>
    </location>
</feature>
<feature type="transmembrane region" description="Helical" evidence="2">
    <location>
        <begin position="75"/>
        <end position="96"/>
    </location>
</feature>
<dbReference type="AlphaFoldDB" id="A0A8J1TTQ6"/>
<protein>
    <submittedName>
        <fullName evidence="3">Uncharacterized protein</fullName>
    </submittedName>
</protein>
<comment type="caution">
    <text evidence="3">The sequence shown here is derived from an EMBL/GenBank/DDBJ whole genome shotgun (WGS) entry which is preliminary data.</text>
</comment>
<proteinExistence type="predicted"/>
<evidence type="ECO:0000256" key="2">
    <source>
        <dbReference type="SAM" id="Phobius"/>
    </source>
</evidence>